<reference evidence="5 6" key="1">
    <citation type="submission" date="2023-04" db="EMBL/GenBank/DDBJ databases">
        <title>Draft genome sequence of acteroides sedimenti strain YN3PY1.</title>
        <authorList>
            <person name="Yoshida N."/>
        </authorList>
    </citation>
    <scope>NUCLEOTIDE SEQUENCE [LARGE SCALE GENOMIC DNA]</scope>
    <source>
        <strain evidence="5 6">YN3PY1</strain>
    </source>
</reference>
<organism evidence="5 6">
    <name type="scientific">Bacteroides sedimenti</name>
    <dbReference type="NCBI Taxonomy" id="2136147"/>
    <lineage>
        <taxon>Bacteria</taxon>
        <taxon>Pseudomonadati</taxon>
        <taxon>Bacteroidota</taxon>
        <taxon>Bacteroidia</taxon>
        <taxon>Bacteroidales</taxon>
        <taxon>Bacteroidaceae</taxon>
        <taxon>Bacteroides</taxon>
    </lineage>
</organism>
<gene>
    <name evidence="5" type="ORF">BSYN_03770</name>
</gene>
<evidence type="ECO:0000256" key="2">
    <source>
        <dbReference type="ARBA" id="ARBA00022670"/>
    </source>
</evidence>
<name>A0ABN6Z0H9_9BACE</name>
<accession>A0ABN6Z0H9</accession>
<dbReference type="EMBL" id="AP028055">
    <property type="protein sequence ID" value="BEG98112.1"/>
    <property type="molecule type" value="Genomic_DNA"/>
</dbReference>
<evidence type="ECO:0000313" key="5">
    <source>
        <dbReference type="EMBL" id="BEG98112.1"/>
    </source>
</evidence>
<dbReference type="Pfam" id="PF04586">
    <property type="entry name" value="Peptidase_S78"/>
    <property type="match status" value="1"/>
</dbReference>
<keyword evidence="1" id="KW-1188">Viral release from host cell</keyword>
<keyword evidence="3" id="KW-0378">Hydrolase</keyword>
<sequence length="198" mass="22724">MEIRSFDGLAAPKIVDGRTVEGYALVYNQRSKIMYDEKERRVFHEIISDKVASPELLERSDVKALIEHNRERLLARYNKGVGTLSLEFDDHGLKYRFEAPNTPDGDFALEMIQRGDISGSSFAFRSYKPGSYSWTKEANGIWLRTVNKLDSLHDVTITADPAYSGTEVTVRSITELDEEEHKEDDSYKEELQRLRSLI</sequence>
<evidence type="ECO:0000313" key="6">
    <source>
        <dbReference type="Proteomes" id="UP001496674"/>
    </source>
</evidence>
<dbReference type="NCBIfam" id="TIGR01543">
    <property type="entry name" value="proheadase_HK97"/>
    <property type="match status" value="1"/>
</dbReference>
<dbReference type="InterPro" id="IPR054613">
    <property type="entry name" value="Peptidase_S78_dom"/>
</dbReference>
<keyword evidence="2" id="KW-0645">Protease</keyword>
<dbReference type="Proteomes" id="UP001496674">
    <property type="component" value="Chromosome"/>
</dbReference>
<keyword evidence="6" id="KW-1185">Reference proteome</keyword>
<evidence type="ECO:0000256" key="3">
    <source>
        <dbReference type="ARBA" id="ARBA00022801"/>
    </source>
</evidence>
<evidence type="ECO:0000259" key="4">
    <source>
        <dbReference type="Pfam" id="PF04586"/>
    </source>
</evidence>
<feature type="domain" description="Prohead serine protease" evidence="4">
    <location>
        <begin position="18"/>
        <end position="173"/>
    </location>
</feature>
<protein>
    <submittedName>
        <fullName evidence="5">Peptidase U35</fullName>
    </submittedName>
</protein>
<proteinExistence type="predicted"/>
<evidence type="ECO:0000256" key="1">
    <source>
        <dbReference type="ARBA" id="ARBA00022612"/>
    </source>
</evidence>
<dbReference type="RefSeq" id="WP_353332782.1">
    <property type="nucleotide sequence ID" value="NZ_AP028055.1"/>
</dbReference>
<dbReference type="InterPro" id="IPR006433">
    <property type="entry name" value="Prohead_protease"/>
</dbReference>